<dbReference type="InterPro" id="IPR023828">
    <property type="entry name" value="Peptidase_S8_Ser-AS"/>
</dbReference>
<evidence type="ECO:0000256" key="3">
    <source>
        <dbReference type="ARBA" id="ARBA00022801"/>
    </source>
</evidence>
<sequence length="167" mass="17813">METGTSLVRAMIQVMQRQNDPETRIHIINMSYGEHTHFSSSGRIGELMAEVIDKHGLIWVASAGNNGPALCTIGTPPDICTNNVIGVGAYVSSDMMMAEYAMCERLPSMPYTWSSRGPTIDGDLGVSVCAPGGAITSVPNFTLRNSQLMNGTSMSAPHVSGAVEYTN</sequence>
<dbReference type="Gene3D" id="3.40.50.200">
    <property type="entry name" value="Peptidase S8/S53 domain"/>
    <property type="match status" value="1"/>
</dbReference>
<dbReference type="PANTHER" id="PTHR43806">
    <property type="entry name" value="PEPTIDASE S8"/>
    <property type="match status" value="1"/>
</dbReference>
<dbReference type="GO" id="GO:0006508">
    <property type="term" value="P:proteolysis"/>
    <property type="evidence" value="ECO:0007669"/>
    <property type="project" value="UniProtKB-KW"/>
</dbReference>
<evidence type="ECO:0000256" key="4">
    <source>
        <dbReference type="ARBA" id="ARBA00022825"/>
    </source>
</evidence>
<evidence type="ECO:0000256" key="1">
    <source>
        <dbReference type="ARBA" id="ARBA00011073"/>
    </source>
</evidence>
<evidence type="ECO:0000256" key="2">
    <source>
        <dbReference type="ARBA" id="ARBA00022670"/>
    </source>
</evidence>
<dbReference type="Pfam" id="PF00082">
    <property type="entry name" value="Peptidase_S8"/>
    <property type="match status" value="1"/>
</dbReference>
<dbReference type="EMBL" id="OB793647">
    <property type="protein sequence ID" value="CAD7428167.1"/>
    <property type="molecule type" value="Genomic_DNA"/>
</dbReference>
<evidence type="ECO:0000259" key="6">
    <source>
        <dbReference type="Pfam" id="PF00082"/>
    </source>
</evidence>
<feature type="domain" description="Peptidase S8/S53" evidence="6">
    <location>
        <begin position="10"/>
        <end position="163"/>
    </location>
</feature>
<comment type="caution">
    <text evidence="5">Lacks conserved residue(s) required for the propagation of feature annotation.</text>
</comment>
<proteinExistence type="inferred from homology"/>
<name>A0A7R9HMW6_9NEOP</name>
<organism evidence="7">
    <name type="scientific">Timema monikensis</name>
    <dbReference type="NCBI Taxonomy" id="170555"/>
    <lineage>
        <taxon>Eukaryota</taxon>
        <taxon>Metazoa</taxon>
        <taxon>Ecdysozoa</taxon>
        <taxon>Arthropoda</taxon>
        <taxon>Hexapoda</taxon>
        <taxon>Insecta</taxon>
        <taxon>Pterygota</taxon>
        <taxon>Neoptera</taxon>
        <taxon>Polyneoptera</taxon>
        <taxon>Phasmatodea</taxon>
        <taxon>Timematodea</taxon>
        <taxon>Timematoidea</taxon>
        <taxon>Timematidae</taxon>
        <taxon>Timema</taxon>
    </lineage>
</organism>
<dbReference type="PROSITE" id="PS51892">
    <property type="entry name" value="SUBTILASE"/>
    <property type="match status" value="1"/>
</dbReference>
<accession>A0A7R9HMW6</accession>
<gene>
    <name evidence="7" type="ORF">TMSB3V08_LOCUS4982</name>
</gene>
<evidence type="ECO:0000256" key="5">
    <source>
        <dbReference type="PROSITE-ProRule" id="PRU01240"/>
    </source>
</evidence>
<keyword evidence="3" id="KW-0378">Hydrolase</keyword>
<keyword evidence="4" id="KW-0720">Serine protease</keyword>
<protein>
    <recommendedName>
        <fullName evidence="6">Peptidase S8/S53 domain-containing protein</fullName>
    </recommendedName>
</protein>
<dbReference type="PANTHER" id="PTHR43806:SF14">
    <property type="entry name" value="TRIPEPTIDYL-PEPTIDASE 2"/>
    <property type="match status" value="1"/>
</dbReference>
<dbReference type="PROSITE" id="PS00138">
    <property type="entry name" value="SUBTILASE_SER"/>
    <property type="match status" value="1"/>
</dbReference>
<dbReference type="InterPro" id="IPR036852">
    <property type="entry name" value="Peptidase_S8/S53_dom_sf"/>
</dbReference>
<keyword evidence="2" id="KW-0645">Protease</keyword>
<dbReference type="InterPro" id="IPR050131">
    <property type="entry name" value="Peptidase_S8_subtilisin-like"/>
</dbReference>
<dbReference type="GO" id="GO:0004252">
    <property type="term" value="F:serine-type endopeptidase activity"/>
    <property type="evidence" value="ECO:0007669"/>
    <property type="project" value="InterPro"/>
</dbReference>
<evidence type="ECO:0000313" key="7">
    <source>
        <dbReference type="EMBL" id="CAD7428167.1"/>
    </source>
</evidence>
<comment type="similarity">
    <text evidence="1 5">Belongs to the peptidase S8 family.</text>
</comment>
<dbReference type="GO" id="GO:0008240">
    <property type="term" value="F:tripeptidyl-peptidase activity"/>
    <property type="evidence" value="ECO:0007669"/>
    <property type="project" value="TreeGrafter"/>
</dbReference>
<dbReference type="SUPFAM" id="SSF52743">
    <property type="entry name" value="Subtilisin-like"/>
    <property type="match status" value="1"/>
</dbReference>
<dbReference type="AlphaFoldDB" id="A0A7R9HMW6"/>
<reference evidence="7" key="1">
    <citation type="submission" date="2020-11" db="EMBL/GenBank/DDBJ databases">
        <authorList>
            <person name="Tran Van P."/>
        </authorList>
    </citation>
    <scope>NUCLEOTIDE SEQUENCE</scope>
</reference>
<dbReference type="GO" id="GO:0005829">
    <property type="term" value="C:cytosol"/>
    <property type="evidence" value="ECO:0007669"/>
    <property type="project" value="TreeGrafter"/>
</dbReference>
<dbReference type="InterPro" id="IPR000209">
    <property type="entry name" value="Peptidase_S8/S53_dom"/>
</dbReference>